<feature type="compositionally biased region" description="Polar residues" evidence="1">
    <location>
        <begin position="360"/>
        <end position="375"/>
    </location>
</feature>
<feature type="transmembrane region" description="Helical" evidence="2">
    <location>
        <begin position="20"/>
        <end position="44"/>
    </location>
</feature>
<dbReference type="EMBL" id="JAAMFI010000001">
    <property type="protein sequence ID" value="MBS9334823.1"/>
    <property type="molecule type" value="Genomic_DNA"/>
</dbReference>
<feature type="compositionally biased region" description="Polar residues" evidence="1">
    <location>
        <begin position="303"/>
        <end position="315"/>
    </location>
</feature>
<gene>
    <name evidence="4" type="ORF">G6R27_02070</name>
</gene>
<accession>A0ABS5QNW0</accession>
<keyword evidence="2" id="KW-1133">Transmembrane helix</keyword>
<dbReference type="Gene3D" id="2.60.40.4300">
    <property type="match status" value="2"/>
</dbReference>
<keyword evidence="2" id="KW-0812">Transmembrane</keyword>
<dbReference type="Pfam" id="PF17966">
    <property type="entry name" value="Muc_B2"/>
    <property type="match status" value="2"/>
</dbReference>
<evidence type="ECO:0000259" key="3">
    <source>
        <dbReference type="Pfam" id="PF17966"/>
    </source>
</evidence>
<evidence type="ECO:0000256" key="1">
    <source>
        <dbReference type="SAM" id="MobiDB-lite"/>
    </source>
</evidence>
<comment type="caution">
    <text evidence="4">The sequence shown here is derived from an EMBL/GenBank/DDBJ whole genome shotgun (WGS) entry which is preliminary data.</text>
</comment>
<keyword evidence="2" id="KW-0472">Membrane</keyword>
<feature type="compositionally biased region" description="Polar residues" evidence="1">
    <location>
        <begin position="165"/>
        <end position="195"/>
    </location>
</feature>
<evidence type="ECO:0000313" key="4">
    <source>
        <dbReference type="EMBL" id="MBS9334823.1"/>
    </source>
</evidence>
<evidence type="ECO:0000313" key="5">
    <source>
        <dbReference type="Proteomes" id="UP001519418"/>
    </source>
</evidence>
<keyword evidence="5" id="KW-1185">Reference proteome</keyword>
<feature type="region of interest" description="Disordered" evidence="1">
    <location>
        <begin position="164"/>
        <end position="195"/>
    </location>
</feature>
<feature type="compositionally biased region" description="Pro residues" evidence="1">
    <location>
        <begin position="322"/>
        <end position="348"/>
    </location>
</feature>
<evidence type="ECO:0000256" key="2">
    <source>
        <dbReference type="SAM" id="Phobius"/>
    </source>
</evidence>
<proteinExistence type="predicted"/>
<dbReference type="Proteomes" id="UP001519418">
    <property type="component" value="Unassembled WGS sequence"/>
</dbReference>
<organism evidence="4 5">
    <name type="scientific">Fructobacillus papyriferae</name>
    <dbReference type="NCBI Taxonomy" id="2713171"/>
    <lineage>
        <taxon>Bacteria</taxon>
        <taxon>Bacillati</taxon>
        <taxon>Bacillota</taxon>
        <taxon>Bacilli</taxon>
        <taxon>Lactobacillales</taxon>
        <taxon>Lactobacillaceae</taxon>
        <taxon>Fructobacillus</taxon>
    </lineage>
</organism>
<name>A0ABS5QNW0_9LACO</name>
<feature type="compositionally biased region" description="Low complexity" evidence="1">
    <location>
        <begin position="376"/>
        <end position="395"/>
    </location>
</feature>
<dbReference type="InterPro" id="IPR041495">
    <property type="entry name" value="Mub_B2"/>
</dbReference>
<sequence length="431" mass="47223">MPTFNHQEFVKIRHSVKKDVEAAMVGSLLLVAGAGLTAGVTSIAPSSLPSVHITANADATHQSFTITPSGYYGYDGHLHAYGEDGINFPKNIQKSDFYKTYTRTIRYQDEKGNTVAPTKTESVPLVRWGTYDFTNNVITNWGEYSRAEDDNPVGITGTFDAVSSPDLSSQNLVDPSQQSVQEESFDTQQISPDDSGQTVVVTYKHSTRPVQPEDHAQTQKTVTRTINFVNQKGQLMGTMNQKVTFQRKALAYDLYDHQVLYSDWEKGSADSHWASFNAPSQFSFDGNQYDQPSPANLAEVSVTADSQDQTDTITYQEEKPVTPTPKPTPVNPTPNPTPVNPTPTPKPTPKSGGDTPAPNGGNNSQPKATNSDQNHQSTSTQSTGQSGQTSSQSQTELPNTAKTDDRRVTDLLPAFILSSGFMAWLRNRRHQ</sequence>
<feature type="region of interest" description="Disordered" evidence="1">
    <location>
        <begin position="299"/>
        <end position="407"/>
    </location>
</feature>
<dbReference type="RefSeq" id="WP_213819423.1">
    <property type="nucleotide sequence ID" value="NZ_JAAMFI010000001.1"/>
</dbReference>
<protein>
    <recommendedName>
        <fullName evidence="3">Mub B2-like domain-containing protein</fullName>
    </recommendedName>
</protein>
<feature type="domain" description="Mub B2-like" evidence="3">
    <location>
        <begin position="93"/>
        <end position="206"/>
    </location>
</feature>
<feature type="domain" description="Mub B2-like" evidence="3">
    <location>
        <begin position="215"/>
        <end position="318"/>
    </location>
</feature>
<reference evidence="4 5" key="1">
    <citation type="submission" date="2020-02" db="EMBL/GenBank/DDBJ databases">
        <title>Fructobacillus sp. isolated from paper mulberry of Taiwan.</title>
        <authorList>
            <person name="Lin S.-T."/>
        </authorList>
    </citation>
    <scope>NUCLEOTIDE SEQUENCE [LARGE SCALE GENOMIC DNA]</scope>
    <source>
        <strain evidence="4 5">M1-10</strain>
    </source>
</reference>